<evidence type="ECO:0000256" key="1">
    <source>
        <dbReference type="SAM" id="MobiDB-lite"/>
    </source>
</evidence>
<name>A0AAW1LHQ7_POPJA</name>
<comment type="caution">
    <text evidence="2">The sequence shown here is derived from an EMBL/GenBank/DDBJ whole genome shotgun (WGS) entry which is preliminary data.</text>
</comment>
<gene>
    <name evidence="2" type="ORF">QE152_g12685</name>
</gene>
<dbReference type="EMBL" id="JASPKY010000117">
    <property type="protein sequence ID" value="KAK9736213.1"/>
    <property type="molecule type" value="Genomic_DNA"/>
</dbReference>
<feature type="compositionally biased region" description="Polar residues" evidence="1">
    <location>
        <begin position="61"/>
        <end position="78"/>
    </location>
</feature>
<proteinExistence type="predicted"/>
<feature type="region of interest" description="Disordered" evidence="1">
    <location>
        <begin position="1"/>
        <end position="29"/>
    </location>
</feature>
<keyword evidence="3" id="KW-1185">Reference proteome</keyword>
<feature type="region of interest" description="Disordered" evidence="1">
    <location>
        <begin position="60"/>
        <end position="88"/>
    </location>
</feature>
<dbReference type="AlphaFoldDB" id="A0AAW1LHQ7"/>
<dbReference type="Proteomes" id="UP001458880">
    <property type="component" value="Unassembled WGS sequence"/>
</dbReference>
<evidence type="ECO:0000313" key="2">
    <source>
        <dbReference type="EMBL" id="KAK9736213.1"/>
    </source>
</evidence>
<reference evidence="2 3" key="1">
    <citation type="journal article" date="2024" name="BMC Genomics">
        <title>De novo assembly and annotation of Popillia japonica's genome with initial clues to its potential as an invasive pest.</title>
        <authorList>
            <person name="Cucini C."/>
            <person name="Boschi S."/>
            <person name="Funari R."/>
            <person name="Cardaioli E."/>
            <person name="Iannotti N."/>
            <person name="Marturano G."/>
            <person name="Paoli F."/>
            <person name="Bruttini M."/>
            <person name="Carapelli A."/>
            <person name="Frati F."/>
            <person name="Nardi F."/>
        </authorList>
    </citation>
    <scope>NUCLEOTIDE SEQUENCE [LARGE SCALE GENOMIC DNA]</scope>
    <source>
        <strain evidence="2">DMR45628</strain>
    </source>
</reference>
<organism evidence="2 3">
    <name type="scientific">Popillia japonica</name>
    <name type="common">Japanese beetle</name>
    <dbReference type="NCBI Taxonomy" id="7064"/>
    <lineage>
        <taxon>Eukaryota</taxon>
        <taxon>Metazoa</taxon>
        <taxon>Ecdysozoa</taxon>
        <taxon>Arthropoda</taxon>
        <taxon>Hexapoda</taxon>
        <taxon>Insecta</taxon>
        <taxon>Pterygota</taxon>
        <taxon>Neoptera</taxon>
        <taxon>Endopterygota</taxon>
        <taxon>Coleoptera</taxon>
        <taxon>Polyphaga</taxon>
        <taxon>Scarabaeiformia</taxon>
        <taxon>Scarabaeidae</taxon>
        <taxon>Rutelinae</taxon>
        <taxon>Popillia</taxon>
    </lineage>
</organism>
<sequence>MQPALRRSSAPSLYPSLPPPPPLSIINSEKNKPGKKFIWKHLFIRTHTSQSDSALREAAASASQENEIEWGTSSTDPNLNEFRLFRDE</sequence>
<protein>
    <submittedName>
        <fullName evidence="2">Uncharacterized protein</fullName>
    </submittedName>
</protein>
<evidence type="ECO:0000313" key="3">
    <source>
        <dbReference type="Proteomes" id="UP001458880"/>
    </source>
</evidence>
<accession>A0AAW1LHQ7</accession>